<dbReference type="SUPFAM" id="SSF55347">
    <property type="entry name" value="Glyceraldehyde-3-phosphate dehydrogenase-like, C-terminal domain"/>
    <property type="match status" value="1"/>
</dbReference>
<reference evidence="2 3" key="2">
    <citation type="submission" date="2017-10" db="EMBL/GenBank/DDBJ databases">
        <title>Genome analyses suggest a sexual origin of heterokaryosis in a supposedly ancient asexual fungus.</title>
        <authorList>
            <person name="Corradi N."/>
            <person name="Sedzielewska K."/>
            <person name="Noel J."/>
            <person name="Charron P."/>
            <person name="Farinelli L."/>
            <person name="Marton T."/>
            <person name="Kruger M."/>
            <person name="Pelin A."/>
            <person name="Brachmann A."/>
            <person name="Corradi N."/>
        </authorList>
    </citation>
    <scope>NUCLEOTIDE SEQUENCE [LARGE SCALE GENOMIC DNA]</scope>
    <source>
        <strain evidence="2 3">A1</strain>
    </source>
</reference>
<reference evidence="2 3" key="1">
    <citation type="submission" date="2017-10" db="EMBL/GenBank/DDBJ databases">
        <title>Extensive intraspecific genome diversity in a model arbuscular mycorrhizal fungus.</title>
        <authorList>
            <person name="Chen E.C.H."/>
            <person name="Morin E."/>
            <person name="Baudet D."/>
            <person name="Noel J."/>
            <person name="Ndikumana S."/>
            <person name="Charron P."/>
            <person name="St-Onge C."/>
            <person name="Giorgi J."/>
            <person name="Grigoriev I.V."/>
            <person name="Roux C."/>
            <person name="Martin F.M."/>
            <person name="Corradi N."/>
        </authorList>
    </citation>
    <scope>NUCLEOTIDE SEQUENCE [LARGE SCALE GENOMIC DNA]</scope>
    <source>
        <strain evidence="2 3">A1</strain>
    </source>
</reference>
<accession>A0A2N0QJE6</accession>
<proteinExistence type="predicted"/>
<dbReference type="GO" id="GO:0008839">
    <property type="term" value="F:4-hydroxy-tetrahydrodipicolinate reductase"/>
    <property type="evidence" value="ECO:0007669"/>
    <property type="project" value="InterPro"/>
</dbReference>
<dbReference type="InterPro" id="IPR022663">
    <property type="entry name" value="DapB_C"/>
</dbReference>
<dbReference type="Gene3D" id="3.40.50.720">
    <property type="entry name" value="NAD(P)-binding Rossmann-like Domain"/>
    <property type="match status" value="1"/>
</dbReference>
<dbReference type="VEuPathDB" id="FungiDB:RhiirA1_484344"/>
<evidence type="ECO:0000259" key="1">
    <source>
        <dbReference type="Pfam" id="PF05173"/>
    </source>
</evidence>
<dbReference type="GO" id="GO:0009089">
    <property type="term" value="P:lysine biosynthetic process via diaminopimelate"/>
    <property type="evidence" value="ECO:0007669"/>
    <property type="project" value="InterPro"/>
</dbReference>
<evidence type="ECO:0000313" key="3">
    <source>
        <dbReference type="Proteomes" id="UP000232688"/>
    </source>
</evidence>
<dbReference type="Proteomes" id="UP000232688">
    <property type="component" value="Unassembled WGS sequence"/>
</dbReference>
<comment type="caution">
    <text evidence="2">The sequence shown here is derived from an EMBL/GenBank/DDBJ whole genome shotgun (WGS) entry which is preliminary data.</text>
</comment>
<name>A0A2N0QJE6_9GLOM</name>
<protein>
    <recommendedName>
        <fullName evidence="1">Dihydrodipicolinate reductase C-terminal domain-containing protein</fullName>
    </recommendedName>
</protein>
<gene>
    <name evidence="2" type="ORF">RhiirA1_484344</name>
</gene>
<organism evidence="2 3">
    <name type="scientific">Rhizophagus irregularis</name>
    <dbReference type="NCBI Taxonomy" id="588596"/>
    <lineage>
        <taxon>Eukaryota</taxon>
        <taxon>Fungi</taxon>
        <taxon>Fungi incertae sedis</taxon>
        <taxon>Mucoromycota</taxon>
        <taxon>Glomeromycotina</taxon>
        <taxon>Glomeromycetes</taxon>
        <taxon>Glomerales</taxon>
        <taxon>Glomeraceae</taxon>
        <taxon>Rhizophagus</taxon>
    </lineage>
</organism>
<dbReference type="AlphaFoldDB" id="A0A2N0QJE6"/>
<dbReference type="Gene3D" id="3.30.360.10">
    <property type="entry name" value="Dihydrodipicolinate Reductase, domain 2"/>
    <property type="match status" value="1"/>
</dbReference>
<dbReference type="EMBL" id="LLXH01008163">
    <property type="protein sequence ID" value="PKC51181.1"/>
    <property type="molecule type" value="Genomic_DNA"/>
</dbReference>
<evidence type="ECO:0000313" key="2">
    <source>
        <dbReference type="EMBL" id="PKC51181.1"/>
    </source>
</evidence>
<feature type="domain" description="Dihydrodipicolinate reductase C-terminal" evidence="1">
    <location>
        <begin position="5"/>
        <end position="69"/>
    </location>
</feature>
<sequence length="89" mass="9724">LGLDKNLHVNSIRVGGIVGKHEVVFGLPNQTIRIIHESHNRAAFGQGALYASKWIMAKEKGIYSMEQALSLIMAGNHEASLDMNEVTVP</sequence>
<dbReference type="Pfam" id="PF05173">
    <property type="entry name" value="DapB_C"/>
    <property type="match status" value="1"/>
</dbReference>
<feature type="non-terminal residue" evidence="2">
    <location>
        <position position="1"/>
    </location>
</feature>